<accession>A0A059ECL7</accession>
<dbReference type="eggNOG" id="COG2249">
    <property type="taxonomic scope" value="Bacteria"/>
</dbReference>
<dbReference type="Pfam" id="PF02525">
    <property type="entry name" value="Flavodoxin_2"/>
    <property type="match status" value="1"/>
</dbReference>
<evidence type="ECO:0000256" key="2">
    <source>
        <dbReference type="ARBA" id="ARBA00023002"/>
    </source>
</evidence>
<evidence type="ECO:0000313" key="4">
    <source>
        <dbReference type="EMBL" id="KCZ65431.1"/>
    </source>
</evidence>
<evidence type="ECO:0000259" key="3">
    <source>
        <dbReference type="Pfam" id="PF02525"/>
    </source>
</evidence>
<name>A0A059ECL7_9PROT</name>
<reference evidence="4 5" key="1">
    <citation type="journal article" date="2014" name="Antonie Van Leeuwenhoek">
        <title>Hyphomonas beringensis sp. nov. and Hyphomonas chukchiensis sp. nov., isolated from surface seawater of the Bering Sea and Chukchi Sea.</title>
        <authorList>
            <person name="Li C."/>
            <person name="Lai Q."/>
            <person name="Li G."/>
            <person name="Dong C."/>
            <person name="Wang J."/>
            <person name="Liao Y."/>
            <person name="Shao Z."/>
        </authorList>
    </citation>
    <scope>NUCLEOTIDE SEQUENCE [LARGE SCALE GENOMIC DNA]</scope>
    <source>
        <strain evidence="4 5">22II1-22F38</strain>
    </source>
</reference>
<dbReference type="Proteomes" id="UP000024547">
    <property type="component" value="Unassembled WGS sequence"/>
</dbReference>
<dbReference type="InterPro" id="IPR051545">
    <property type="entry name" value="NAD(P)H_dehydrogenase_qn"/>
</dbReference>
<protein>
    <recommendedName>
        <fullName evidence="3">Flavodoxin-like fold domain-containing protein</fullName>
    </recommendedName>
</protein>
<dbReference type="GO" id="GO:0005829">
    <property type="term" value="C:cytosol"/>
    <property type="evidence" value="ECO:0007669"/>
    <property type="project" value="TreeGrafter"/>
</dbReference>
<dbReference type="InterPro" id="IPR029039">
    <property type="entry name" value="Flavoprotein-like_sf"/>
</dbReference>
<feature type="domain" description="Flavodoxin-like fold" evidence="3">
    <location>
        <begin position="4"/>
        <end position="186"/>
    </location>
</feature>
<evidence type="ECO:0000256" key="1">
    <source>
        <dbReference type="ARBA" id="ARBA00006252"/>
    </source>
</evidence>
<comment type="similarity">
    <text evidence="1">Belongs to the NAD(P)H dehydrogenase (quinone) family.</text>
</comment>
<dbReference type="RefSeq" id="WP_051602436.1">
    <property type="nucleotide sequence ID" value="NZ_AWFH01000001.1"/>
</dbReference>
<proteinExistence type="inferred from homology"/>
<dbReference type="PATRIC" id="fig|1280948.3.peg.656"/>
<comment type="caution">
    <text evidence="4">The sequence shown here is derived from an EMBL/GenBank/DDBJ whole genome shotgun (WGS) entry which is preliminary data.</text>
</comment>
<dbReference type="GO" id="GO:0003955">
    <property type="term" value="F:NAD(P)H dehydrogenase (quinone) activity"/>
    <property type="evidence" value="ECO:0007669"/>
    <property type="project" value="TreeGrafter"/>
</dbReference>
<organism evidence="4 5">
    <name type="scientific">Hyphomonas atlantica</name>
    <dbReference type="NCBI Taxonomy" id="1280948"/>
    <lineage>
        <taxon>Bacteria</taxon>
        <taxon>Pseudomonadati</taxon>
        <taxon>Pseudomonadota</taxon>
        <taxon>Alphaproteobacteria</taxon>
        <taxon>Hyphomonadales</taxon>
        <taxon>Hyphomonadaceae</taxon>
        <taxon>Hyphomonas</taxon>
    </lineage>
</organism>
<dbReference type="PANTHER" id="PTHR10204">
    <property type="entry name" value="NAD P H OXIDOREDUCTASE-RELATED"/>
    <property type="match status" value="1"/>
</dbReference>
<dbReference type="AlphaFoldDB" id="A0A059ECL7"/>
<dbReference type="STRING" id="1280948.HY36_03305"/>
<evidence type="ECO:0000313" key="5">
    <source>
        <dbReference type="Proteomes" id="UP000024547"/>
    </source>
</evidence>
<dbReference type="PANTHER" id="PTHR10204:SF34">
    <property type="entry name" value="NAD(P)H DEHYDROGENASE [QUINONE] 1 ISOFORM 1"/>
    <property type="match status" value="1"/>
</dbReference>
<dbReference type="InterPro" id="IPR003680">
    <property type="entry name" value="Flavodoxin_fold"/>
</dbReference>
<keyword evidence="5" id="KW-1185">Reference proteome</keyword>
<gene>
    <name evidence="4" type="ORF">HY36_03305</name>
</gene>
<dbReference type="EMBL" id="AWFH01000001">
    <property type="protein sequence ID" value="KCZ65431.1"/>
    <property type="molecule type" value="Genomic_DNA"/>
</dbReference>
<sequence length="197" mass="22444">MPARIFIWVGHPRAASLSHGMADAYQRGAEANGAETRRMNLSDMVFDPDLTEGYHARKTLEPSLEAWREDLLWANHVCWAYPQWWGGMPAKMKGVIDRSFLPGFAMKYHEKDPFWDRLLAGRRGDVLMTSDAPVWFDRLSNGRAAKLQVQKPVMKFVGIRPARILQVGPVKTAKEATLAKWLKRAERRGADAARRSR</sequence>
<dbReference type="OrthoDB" id="9798454at2"/>
<dbReference type="Gene3D" id="3.40.50.360">
    <property type="match status" value="1"/>
</dbReference>
<keyword evidence="2" id="KW-0560">Oxidoreductase</keyword>
<dbReference type="SUPFAM" id="SSF52218">
    <property type="entry name" value="Flavoproteins"/>
    <property type="match status" value="1"/>
</dbReference>